<feature type="compositionally biased region" description="Polar residues" evidence="2">
    <location>
        <begin position="147"/>
        <end position="172"/>
    </location>
</feature>
<comment type="caution">
    <text evidence="4">The sequence shown here is derived from an EMBL/GenBank/DDBJ whole genome shotgun (WGS) entry which is preliminary data.</text>
</comment>
<feature type="region of interest" description="Disordered" evidence="2">
    <location>
        <begin position="138"/>
        <end position="190"/>
    </location>
</feature>
<evidence type="ECO:0000256" key="1">
    <source>
        <dbReference type="ARBA" id="ARBA00023242"/>
    </source>
</evidence>
<feature type="compositionally biased region" description="Polar residues" evidence="2">
    <location>
        <begin position="265"/>
        <end position="278"/>
    </location>
</feature>
<dbReference type="SMART" id="SM00066">
    <property type="entry name" value="GAL4"/>
    <property type="match status" value="1"/>
</dbReference>
<name>A0A5J5F811_9PEZI</name>
<dbReference type="AlphaFoldDB" id="A0A5J5F811"/>
<dbReference type="SUPFAM" id="SSF57701">
    <property type="entry name" value="Zn2/Cys6 DNA-binding domain"/>
    <property type="match status" value="1"/>
</dbReference>
<reference evidence="4 5" key="1">
    <citation type="submission" date="2019-09" db="EMBL/GenBank/DDBJ databases">
        <title>Draft genome of the ectomycorrhizal ascomycete Sphaerosporella brunnea.</title>
        <authorList>
            <consortium name="DOE Joint Genome Institute"/>
            <person name="Benucci G.M."/>
            <person name="Marozzi G."/>
            <person name="Antonielli L."/>
            <person name="Sanchez S."/>
            <person name="Marco P."/>
            <person name="Wang X."/>
            <person name="Falini L.B."/>
            <person name="Barry K."/>
            <person name="Haridas S."/>
            <person name="Lipzen A."/>
            <person name="Labutti K."/>
            <person name="Grigoriev I.V."/>
            <person name="Murat C."/>
            <person name="Martin F."/>
            <person name="Albertini E."/>
            <person name="Donnini D."/>
            <person name="Bonito G."/>
        </authorList>
    </citation>
    <scope>NUCLEOTIDE SEQUENCE [LARGE SCALE GENOMIC DNA]</scope>
    <source>
        <strain evidence="4 5">Sb_GMNB300</strain>
    </source>
</reference>
<feature type="region of interest" description="Disordered" evidence="2">
    <location>
        <begin position="1"/>
        <end position="46"/>
    </location>
</feature>
<feature type="region of interest" description="Disordered" evidence="2">
    <location>
        <begin position="239"/>
        <end position="298"/>
    </location>
</feature>
<accession>A0A5J5F811</accession>
<protein>
    <recommendedName>
        <fullName evidence="3">Zn(2)-C6 fungal-type domain-containing protein</fullName>
    </recommendedName>
</protein>
<feature type="compositionally biased region" description="Polar residues" evidence="2">
    <location>
        <begin position="350"/>
        <end position="359"/>
    </location>
</feature>
<dbReference type="Proteomes" id="UP000326924">
    <property type="component" value="Unassembled WGS sequence"/>
</dbReference>
<evidence type="ECO:0000313" key="4">
    <source>
        <dbReference type="EMBL" id="KAA8912862.1"/>
    </source>
</evidence>
<dbReference type="EMBL" id="VXIS01000019">
    <property type="protein sequence ID" value="KAA8912862.1"/>
    <property type="molecule type" value="Genomic_DNA"/>
</dbReference>
<dbReference type="Gene3D" id="4.10.240.10">
    <property type="entry name" value="Zn(2)-C6 fungal-type DNA-binding domain"/>
    <property type="match status" value="1"/>
</dbReference>
<feature type="domain" description="Zn(2)-C6 fungal-type" evidence="3">
    <location>
        <begin position="515"/>
        <end position="547"/>
    </location>
</feature>
<feature type="compositionally biased region" description="Polar residues" evidence="2">
    <location>
        <begin position="1"/>
        <end position="14"/>
    </location>
</feature>
<proteinExistence type="predicted"/>
<feature type="region of interest" description="Disordered" evidence="2">
    <location>
        <begin position="415"/>
        <end position="493"/>
    </location>
</feature>
<feature type="compositionally biased region" description="Polar residues" evidence="2">
    <location>
        <begin position="472"/>
        <end position="489"/>
    </location>
</feature>
<dbReference type="OrthoDB" id="4150467at2759"/>
<evidence type="ECO:0000259" key="3">
    <source>
        <dbReference type="PROSITE" id="PS50048"/>
    </source>
</evidence>
<dbReference type="PROSITE" id="PS50048">
    <property type="entry name" value="ZN2_CY6_FUNGAL_2"/>
    <property type="match status" value="1"/>
</dbReference>
<gene>
    <name evidence="4" type="ORF">FN846DRAFT_772859</name>
</gene>
<dbReference type="InParanoid" id="A0A5J5F811"/>
<evidence type="ECO:0000313" key="5">
    <source>
        <dbReference type="Proteomes" id="UP000326924"/>
    </source>
</evidence>
<keyword evidence="1" id="KW-0539">Nucleus</keyword>
<feature type="compositionally biased region" description="Polar residues" evidence="2">
    <location>
        <begin position="26"/>
        <end position="45"/>
    </location>
</feature>
<sequence>MDLNSILTTNNTPAPTRGKSFYPSAANITPHSNGSAMTPKSQSPNGDCKAVSFRLRDSHCEPKPFYIRPHDTTDSIMDTVKHLFGLSRQYDLGISLEDADGLSFIPSYENFIDGMTVDVRIEESLQNSYAYRHSYNLRQSHGMPNGASRSSGYPTSRSASPQSCGRRSTSITAMHMGHGRGRSLKRSSIYQDPDAEAEAYRDAMWYQLTHQSFIPDDDEEPRTKAASVASADISVENIVEGSRRKRPKFSSDELPLFPPPALPRQNGSVSSLSPTRQVPPQLATPYSHRNFSFSHPTPPSNAGDYIGCRTNGMQTHYSHSGVVVPTPAPTVLSSISDEDVAIQLMRLGNPNTGSNTASTMDDYRDGFSSDCGEYGDDGRSDTTELPDPLPPLGLPDSPILYPKTQKFKTLDEILPSFGTTEPSDDENQPPNHPFPGPPSHISHVSHGRPPRVSSDYEDVDASSPPASRKPSIASSGGNKPCSQAITNGSDIPFPQAHPHLLAIFDSLPVEEPRSRCQRCRKSKKGCDRQRPCQRCKDAGLSPEQCISEDEAGTRRGRIAAAAARKAGLANGIIKPRPKKKKVVVV</sequence>
<dbReference type="CDD" id="cd00067">
    <property type="entry name" value="GAL4"/>
    <property type="match status" value="1"/>
</dbReference>
<dbReference type="InterPro" id="IPR001138">
    <property type="entry name" value="Zn2Cys6_DnaBD"/>
</dbReference>
<keyword evidence="5" id="KW-1185">Reference proteome</keyword>
<feature type="region of interest" description="Disordered" evidence="2">
    <location>
        <begin position="350"/>
        <end position="401"/>
    </location>
</feature>
<dbReference type="GO" id="GO:0008270">
    <property type="term" value="F:zinc ion binding"/>
    <property type="evidence" value="ECO:0007669"/>
    <property type="project" value="InterPro"/>
</dbReference>
<dbReference type="GO" id="GO:0000981">
    <property type="term" value="F:DNA-binding transcription factor activity, RNA polymerase II-specific"/>
    <property type="evidence" value="ECO:0007669"/>
    <property type="project" value="InterPro"/>
</dbReference>
<organism evidence="4 5">
    <name type="scientific">Sphaerosporella brunnea</name>
    <dbReference type="NCBI Taxonomy" id="1250544"/>
    <lineage>
        <taxon>Eukaryota</taxon>
        <taxon>Fungi</taxon>
        <taxon>Dikarya</taxon>
        <taxon>Ascomycota</taxon>
        <taxon>Pezizomycotina</taxon>
        <taxon>Pezizomycetes</taxon>
        <taxon>Pezizales</taxon>
        <taxon>Pyronemataceae</taxon>
        <taxon>Sphaerosporella</taxon>
    </lineage>
</organism>
<dbReference type="InterPro" id="IPR036864">
    <property type="entry name" value="Zn2-C6_fun-type_DNA-bd_sf"/>
</dbReference>
<evidence type="ECO:0000256" key="2">
    <source>
        <dbReference type="SAM" id="MobiDB-lite"/>
    </source>
</evidence>